<feature type="region of interest" description="Disordered" evidence="1">
    <location>
        <begin position="109"/>
        <end position="142"/>
    </location>
</feature>
<dbReference type="WBParaSite" id="jg17614">
    <property type="protein sequence ID" value="jg17614"/>
    <property type="gene ID" value="jg17614"/>
</dbReference>
<dbReference type="SUPFAM" id="SSF89837">
    <property type="entry name" value="Doublecortin (DC)"/>
    <property type="match status" value="1"/>
</dbReference>
<dbReference type="AlphaFoldDB" id="A0A915D9S1"/>
<accession>A0A915D9S1</accession>
<feature type="compositionally biased region" description="Polar residues" evidence="1">
    <location>
        <begin position="311"/>
        <end position="322"/>
    </location>
</feature>
<proteinExistence type="predicted"/>
<dbReference type="Gene3D" id="3.10.20.230">
    <property type="entry name" value="Doublecortin domain"/>
    <property type="match status" value="1"/>
</dbReference>
<name>A0A915D9S1_9BILA</name>
<keyword evidence="2" id="KW-1185">Reference proteome</keyword>
<organism evidence="2 3">
    <name type="scientific">Ditylenchus dipsaci</name>
    <dbReference type="NCBI Taxonomy" id="166011"/>
    <lineage>
        <taxon>Eukaryota</taxon>
        <taxon>Metazoa</taxon>
        <taxon>Ecdysozoa</taxon>
        <taxon>Nematoda</taxon>
        <taxon>Chromadorea</taxon>
        <taxon>Rhabditida</taxon>
        <taxon>Tylenchina</taxon>
        <taxon>Tylenchomorpha</taxon>
        <taxon>Sphaerularioidea</taxon>
        <taxon>Anguinidae</taxon>
        <taxon>Anguininae</taxon>
        <taxon>Ditylenchus</taxon>
    </lineage>
</organism>
<dbReference type="GO" id="GO:0035556">
    <property type="term" value="P:intracellular signal transduction"/>
    <property type="evidence" value="ECO:0007669"/>
    <property type="project" value="InterPro"/>
</dbReference>
<dbReference type="Proteomes" id="UP000887574">
    <property type="component" value="Unplaced"/>
</dbReference>
<sequence>MLITPSVYDPFTNNISFVELNKKRRRQQHHTPPAVLSIFICRNGNLHSTPKEFEWRPLDCNQLNDFLKAAGEQMKMKTTPQLIYDEHGQIVKDLGQLVNGQTYVLGNVYDRLSPPKVPTENKQSAEDGNDQDTDSHKNSLTSSKLSNNARYYSGVGLITHLIEDAFSPYGSWISSEFDNAQLKQSKDDRAIPTLQVGLGDEANDTGKKENKGVNQSNSVAYIIYTFLNGQGIKCRHIKFARKQLQQGMRYVMELIAQLWMVKPRMLVNMGGKKIHRTSELMSRGAYVIVPSGQNFRETWYFLPDHAIDTSEGTADQTTINDQLRNDTHISNTEE</sequence>
<feature type="region of interest" description="Disordered" evidence="1">
    <location>
        <begin position="311"/>
        <end position="334"/>
    </location>
</feature>
<protein>
    <submittedName>
        <fullName evidence="3">Doublecortin domain-containing protein</fullName>
    </submittedName>
</protein>
<evidence type="ECO:0000313" key="3">
    <source>
        <dbReference type="WBParaSite" id="jg17614"/>
    </source>
</evidence>
<evidence type="ECO:0000256" key="1">
    <source>
        <dbReference type="SAM" id="MobiDB-lite"/>
    </source>
</evidence>
<evidence type="ECO:0000313" key="2">
    <source>
        <dbReference type="Proteomes" id="UP000887574"/>
    </source>
</evidence>
<reference evidence="3" key="1">
    <citation type="submission" date="2022-11" db="UniProtKB">
        <authorList>
            <consortium name="WormBaseParasite"/>
        </authorList>
    </citation>
    <scope>IDENTIFICATION</scope>
</reference>
<dbReference type="InterPro" id="IPR036572">
    <property type="entry name" value="Doublecortin_dom_sf"/>
</dbReference>